<feature type="domain" description="NAD(P)-binding" evidence="10">
    <location>
        <begin position="5"/>
        <end position="324"/>
    </location>
</feature>
<reference evidence="12" key="1">
    <citation type="submission" date="2018-07" db="EMBL/GenBank/DDBJ databases">
        <authorList>
            <person name="Kim H."/>
        </authorList>
    </citation>
    <scope>NUCLEOTIDE SEQUENCE [LARGE SCALE GENOMIC DNA]</scope>
    <source>
        <strain evidence="12">F02</strain>
    </source>
</reference>
<gene>
    <name evidence="11" type="primary">galE</name>
    <name evidence="11" type="ORF">DTO96_100485</name>
</gene>
<comment type="catalytic activity">
    <reaction evidence="1 9">
        <text>UDP-alpha-D-glucose = UDP-alpha-D-galactose</text>
        <dbReference type="Rhea" id="RHEA:22168"/>
        <dbReference type="ChEBI" id="CHEBI:58885"/>
        <dbReference type="ChEBI" id="CHEBI:66914"/>
        <dbReference type="EC" id="5.1.3.2"/>
    </reaction>
</comment>
<dbReference type="GO" id="GO:0003978">
    <property type="term" value="F:UDP-glucose 4-epimerase activity"/>
    <property type="evidence" value="ECO:0007669"/>
    <property type="project" value="UniProtKB-UniRule"/>
</dbReference>
<keyword evidence="8 9" id="KW-0413">Isomerase</keyword>
<proteinExistence type="inferred from homology"/>
<comment type="subunit">
    <text evidence="9">Homodimer.</text>
</comment>
<dbReference type="PANTHER" id="PTHR43725:SF47">
    <property type="entry name" value="UDP-GLUCOSE 4-EPIMERASE"/>
    <property type="match status" value="1"/>
</dbReference>
<sequence>MTKILLTGGTGYIGAHTAVCLIEAGLQPILLDNFINSSPKVVDRIEQLTGIRPELIDMDVLDTTGITQVLQAHDIEGVIHFAALKAVGESVAKPLAYYHNNVMGLMSVLQAMHDTKVQHIVLSSSATVYGENTPVPYKEGGPLSATSPYGESKVMMEHITRDVARAEPSLRYAMLRYFNPVGAHPSGLMGEHPRGIPNNLMPYVQQVAVGLRDQLSIFGNDYDTADGTGERDYIHVMDLARGHVLAIQHLLNGKGSITVNLGVGKPVSVLQMVKAFEKASGKTIPYQFAPRRPGDIGCFYADPTLSQQVLKFHTEYTIEDMCRDAWAWQRKNPNGYDD</sequence>
<evidence type="ECO:0000259" key="10">
    <source>
        <dbReference type="Pfam" id="PF16363"/>
    </source>
</evidence>
<dbReference type="CDD" id="cd05247">
    <property type="entry name" value="UDP_G4E_1_SDR_e"/>
    <property type="match status" value="1"/>
</dbReference>
<dbReference type="EC" id="5.1.3.2" evidence="5 9"/>
<evidence type="ECO:0000256" key="9">
    <source>
        <dbReference type="RuleBase" id="RU366046"/>
    </source>
</evidence>
<protein>
    <recommendedName>
        <fullName evidence="6 9">UDP-glucose 4-epimerase</fullName>
        <ecNumber evidence="5 9">5.1.3.2</ecNumber>
    </recommendedName>
</protein>
<dbReference type="OrthoDB" id="9803010at2"/>
<evidence type="ECO:0000256" key="6">
    <source>
        <dbReference type="ARBA" id="ARBA00018569"/>
    </source>
</evidence>
<dbReference type="SUPFAM" id="SSF51735">
    <property type="entry name" value="NAD(P)-binding Rossmann-fold domains"/>
    <property type="match status" value="1"/>
</dbReference>
<dbReference type="KEGG" id="hyf:DTO96_100485"/>
<comment type="similarity">
    <text evidence="4 9">Belongs to the NAD(P)-dependent epimerase/dehydratase family.</text>
</comment>
<dbReference type="InterPro" id="IPR036291">
    <property type="entry name" value="NAD(P)-bd_dom_sf"/>
</dbReference>
<evidence type="ECO:0000256" key="8">
    <source>
        <dbReference type="ARBA" id="ARBA00023235"/>
    </source>
</evidence>
<evidence type="ECO:0000256" key="7">
    <source>
        <dbReference type="ARBA" id="ARBA00023027"/>
    </source>
</evidence>
<dbReference type="GO" id="GO:0005829">
    <property type="term" value="C:cytosol"/>
    <property type="evidence" value="ECO:0007669"/>
    <property type="project" value="TreeGrafter"/>
</dbReference>
<keyword evidence="9" id="KW-0119">Carbohydrate metabolism</keyword>
<accession>A0A345D8T7</accession>
<dbReference type="InterPro" id="IPR005886">
    <property type="entry name" value="UDP_G4E"/>
</dbReference>
<dbReference type="EMBL" id="CP031124">
    <property type="protein sequence ID" value="AXF84775.1"/>
    <property type="molecule type" value="Genomic_DNA"/>
</dbReference>
<keyword evidence="12" id="KW-1185">Reference proteome</keyword>
<dbReference type="NCBIfam" id="TIGR01179">
    <property type="entry name" value="galE"/>
    <property type="match status" value="1"/>
</dbReference>
<comment type="pathway">
    <text evidence="3 9">Carbohydrate metabolism; galactose metabolism.</text>
</comment>
<comment type="cofactor">
    <cofactor evidence="2 9">
        <name>NAD(+)</name>
        <dbReference type="ChEBI" id="CHEBI:57540"/>
    </cofactor>
</comment>
<dbReference type="Gene3D" id="3.90.25.10">
    <property type="entry name" value="UDP-galactose 4-epimerase, domain 1"/>
    <property type="match status" value="1"/>
</dbReference>
<keyword evidence="7 9" id="KW-0520">NAD</keyword>
<organism evidence="11 12">
    <name type="scientific">Ephemeroptericola cinctiostellae</name>
    <dbReference type="NCBI Taxonomy" id="2268024"/>
    <lineage>
        <taxon>Bacteria</taxon>
        <taxon>Pseudomonadati</taxon>
        <taxon>Pseudomonadota</taxon>
        <taxon>Betaproteobacteria</taxon>
        <taxon>Burkholderiales</taxon>
        <taxon>Burkholderiaceae</taxon>
        <taxon>Ephemeroptericola</taxon>
    </lineage>
</organism>
<dbReference type="Proteomes" id="UP000252182">
    <property type="component" value="Chromosome"/>
</dbReference>
<dbReference type="Gene3D" id="3.40.50.720">
    <property type="entry name" value="NAD(P)-binding Rossmann-like Domain"/>
    <property type="match status" value="1"/>
</dbReference>
<dbReference type="UniPathway" id="UPA00214"/>
<evidence type="ECO:0000256" key="3">
    <source>
        <dbReference type="ARBA" id="ARBA00004947"/>
    </source>
</evidence>
<evidence type="ECO:0000256" key="2">
    <source>
        <dbReference type="ARBA" id="ARBA00001911"/>
    </source>
</evidence>
<dbReference type="GO" id="GO:0006012">
    <property type="term" value="P:galactose metabolic process"/>
    <property type="evidence" value="ECO:0007669"/>
    <property type="project" value="UniProtKB-UniPathway"/>
</dbReference>
<dbReference type="RefSeq" id="WP_114562044.1">
    <property type="nucleotide sequence ID" value="NZ_CP031124.1"/>
</dbReference>
<name>A0A345D8T7_9BURK</name>
<evidence type="ECO:0000313" key="12">
    <source>
        <dbReference type="Proteomes" id="UP000252182"/>
    </source>
</evidence>
<evidence type="ECO:0000256" key="1">
    <source>
        <dbReference type="ARBA" id="ARBA00000083"/>
    </source>
</evidence>
<evidence type="ECO:0000313" key="11">
    <source>
        <dbReference type="EMBL" id="AXF84775.1"/>
    </source>
</evidence>
<dbReference type="NCBIfam" id="NF007956">
    <property type="entry name" value="PRK10675.1"/>
    <property type="match status" value="1"/>
</dbReference>
<dbReference type="AlphaFoldDB" id="A0A345D8T7"/>
<evidence type="ECO:0000256" key="5">
    <source>
        <dbReference type="ARBA" id="ARBA00013189"/>
    </source>
</evidence>
<dbReference type="Pfam" id="PF16363">
    <property type="entry name" value="GDP_Man_Dehyd"/>
    <property type="match status" value="1"/>
</dbReference>
<dbReference type="InterPro" id="IPR016040">
    <property type="entry name" value="NAD(P)-bd_dom"/>
</dbReference>
<evidence type="ECO:0000256" key="4">
    <source>
        <dbReference type="ARBA" id="ARBA00007637"/>
    </source>
</evidence>
<dbReference type="PANTHER" id="PTHR43725">
    <property type="entry name" value="UDP-GLUCOSE 4-EPIMERASE"/>
    <property type="match status" value="1"/>
</dbReference>